<organism evidence="2 3">
    <name type="scientific">Streptococcus urinalis 2285-97</name>
    <dbReference type="NCBI Taxonomy" id="764291"/>
    <lineage>
        <taxon>Bacteria</taxon>
        <taxon>Bacillati</taxon>
        <taxon>Bacillota</taxon>
        <taxon>Bacilli</taxon>
        <taxon>Lactobacillales</taxon>
        <taxon>Streptococcaceae</taxon>
        <taxon>Streptococcus</taxon>
    </lineage>
</organism>
<comment type="caution">
    <text evidence="2">The sequence shown here is derived from an EMBL/GenBank/DDBJ whole genome shotgun (WGS) entry which is preliminary data.</text>
</comment>
<dbReference type="eggNOG" id="COG3646">
    <property type="taxonomic scope" value="Bacteria"/>
</dbReference>
<sequence>MQIIKKEKGEFGKIKIDFYLNKDREILVTIEQLAQGFGYKNRKGIERMLERNSYLRSDEYSVIAKVPHSLGGTQETRLFNKRGIFEIGMLSRTEKGKVFRAWIYDYIEGLEKENANFRLQRALERPKRLALNEVINRWENAPKMAYSTVYNLLLKGVTGYNKTQLTTKRGGETGIDCLNSIELAQYQALEDMAIALINLNFSYQEIKTMVFRQKEKLSQGA</sequence>
<dbReference type="AlphaFoldDB" id="G5KF38"/>
<dbReference type="EMBL" id="AEUZ02000001">
    <property type="protein sequence ID" value="EHJ57141.1"/>
    <property type="molecule type" value="Genomic_DNA"/>
</dbReference>
<gene>
    <name evidence="2" type="ORF">STRUR_2166</name>
</gene>
<reference evidence="2 3" key="1">
    <citation type="journal article" date="2014" name="Int. J. Syst. Evol. Microbiol.">
        <title>Phylogenomics and the dynamic genome evolution of the genus Streptococcus.</title>
        <authorList>
            <consortium name="The Broad Institute Genome Sequencing Platform"/>
            <person name="Richards V.P."/>
            <person name="Palmer S.R."/>
            <person name="Pavinski Bitar P.D."/>
            <person name="Qin X."/>
            <person name="Weinstock G.M."/>
            <person name="Highlander S.K."/>
            <person name="Town C.D."/>
            <person name="Burne R.A."/>
            <person name="Stanhope M.J."/>
        </authorList>
    </citation>
    <scope>NUCLEOTIDE SEQUENCE [LARGE SCALE GENOMIC DNA]</scope>
    <source>
        <strain evidence="2 3">2285-97</strain>
    </source>
</reference>
<evidence type="ECO:0000313" key="3">
    <source>
        <dbReference type="Proteomes" id="UP000005388"/>
    </source>
</evidence>
<dbReference type="STRING" id="764291.STRUR_2166"/>
<keyword evidence="3" id="KW-1185">Reference proteome</keyword>
<name>G5KF38_9STRE</name>
<dbReference type="SMART" id="SM01040">
    <property type="entry name" value="Bro-N"/>
    <property type="match status" value="1"/>
</dbReference>
<dbReference type="InterPro" id="IPR003497">
    <property type="entry name" value="BRO_N_domain"/>
</dbReference>
<dbReference type="Pfam" id="PF02498">
    <property type="entry name" value="Bro-N"/>
    <property type="match status" value="1"/>
</dbReference>
<accession>G5KF38</accession>
<feature type="domain" description="Bro-N" evidence="1">
    <location>
        <begin position="1"/>
        <end position="114"/>
    </location>
</feature>
<dbReference type="PROSITE" id="PS51750">
    <property type="entry name" value="BRO_N"/>
    <property type="match status" value="1"/>
</dbReference>
<evidence type="ECO:0000313" key="2">
    <source>
        <dbReference type="EMBL" id="EHJ57141.1"/>
    </source>
</evidence>
<dbReference type="Proteomes" id="UP000005388">
    <property type="component" value="Unassembled WGS sequence"/>
</dbReference>
<dbReference type="RefSeq" id="WP_006739865.1">
    <property type="nucleotide sequence ID" value="NZ_AEUZ02000001.1"/>
</dbReference>
<proteinExistence type="predicted"/>
<protein>
    <submittedName>
        <fullName evidence="2">BRO family, N-terminal domain protein</fullName>
    </submittedName>
</protein>
<evidence type="ECO:0000259" key="1">
    <source>
        <dbReference type="PROSITE" id="PS51750"/>
    </source>
</evidence>